<dbReference type="Pfam" id="PF05402">
    <property type="entry name" value="PqqD"/>
    <property type="match status" value="1"/>
</dbReference>
<dbReference type="SMART" id="SM00729">
    <property type="entry name" value="Elp3"/>
    <property type="match status" value="1"/>
</dbReference>
<dbReference type="InterPro" id="IPR058240">
    <property type="entry name" value="rSAM_sf"/>
</dbReference>
<organism evidence="8">
    <name type="scientific">hydrothermal vent metagenome</name>
    <dbReference type="NCBI Taxonomy" id="652676"/>
    <lineage>
        <taxon>unclassified sequences</taxon>
        <taxon>metagenomes</taxon>
        <taxon>ecological metagenomes</taxon>
    </lineage>
</organism>
<dbReference type="InterPro" id="IPR050377">
    <property type="entry name" value="Radical_SAM_PqqE_MftC-like"/>
</dbReference>
<keyword evidence="6" id="KW-0411">Iron-sulfur</keyword>
<evidence type="ECO:0000256" key="2">
    <source>
        <dbReference type="ARBA" id="ARBA00022485"/>
    </source>
</evidence>
<dbReference type="SFLD" id="SFLDG01387">
    <property type="entry name" value="BtrN-like_SPASM_domain_contain"/>
    <property type="match status" value="1"/>
</dbReference>
<evidence type="ECO:0000313" key="8">
    <source>
        <dbReference type="EMBL" id="VAW38093.1"/>
    </source>
</evidence>
<keyword evidence="5" id="KW-0408">Iron</keyword>
<evidence type="ECO:0000259" key="7">
    <source>
        <dbReference type="PROSITE" id="PS51918"/>
    </source>
</evidence>
<comment type="cofactor">
    <cofactor evidence="1">
        <name>[4Fe-4S] cluster</name>
        <dbReference type="ChEBI" id="CHEBI:49883"/>
    </cofactor>
</comment>
<dbReference type="InterPro" id="IPR013785">
    <property type="entry name" value="Aldolase_TIM"/>
</dbReference>
<dbReference type="InterPro" id="IPR007197">
    <property type="entry name" value="rSAM"/>
</dbReference>
<dbReference type="GO" id="GO:0003824">
    <property type="term" value="F:catalytic activity"/>
    <property type="evidence" value="ECO:0007669"/>
    <property type="project" value="InterPro"/>
</dbReference>
<evidence type="ECO:0000256" key="3">
    <source>
        <dbReference type="ARBA" id="ARBA00022691"/>
    </source>
</evidence>
<dbReference type="InterPro" id="IPR008792">
    <property type="entry name" value="PQQD"/>
</dbReference>
<dbReference type="Pfam" id="PF13186">
    <property type="entry name" value="SPASM"/>
    <property type="match status" value="1"/>
</dbReference>
<dbReference type="InterPro" id="IPR034391">
    <property type="entry name" value="AdoMet-like_SPASM_containing"/>
</dbReference>
<dbReference type="SFLD" id="SFLDS00029">
    <property type="entry name" value="Radical_SAM"/>
    <property type="match status" value="2"/>
</dbReference>
<dbReference type="SUPFAM" id="SSF102114">
    <property type="entry name" value="Radical SAM enzymes"/>
    <property type="match status" value="1"/>
</dbReference>
<reference evidence="8" key="1">
    <citation type="submission" date="2018-06" db="EMBL/GenBank/DDBJ databases">
        <authorList>
            <person name="Zhirakovskaya E."/>
        </authorList>
    </citation>
    <scope>NUCLEOTIDE SEQUENCE</scope>
</reference>
<evidence type="ECO:0000256" key="4">
    <source>
        <dbReference type="ARBA" id="ARBA00022723"/>
    </source>
</evidence>
<dbReference type="Pfam" id="PF04055">
    <property type="entry name" value="Radical_SAM"/>
    <property type="match status" value="1"/>
</dbReference>
<dbReference type="PANTHER" id="PTHR11228">
    <property type="entry name" value="RADICAL SAM DOMAIN PROTEIN"/>
    <property type="match status" value="1"/>
</dbReference>
<dbReference type="GO" id="GO:0046872">
    <property type="term" value="F:metal ion binding"/>
    <property type="evidence" value="ECO:0007669"/>
    <property type="project" value="UniProtKB-KW"/>
</dbReference>
<dbReference type="AlphaFoldDB" id="A0A3B0VCQ1"/>
<dbReference type="PANTHER" id="PTHR11228:SF7">
    <property type="entry name" value="PQQA PEPTIDE CYCLASE"/>
    <property type="match status" value="1"/>
</dbReference>
<proteinExistence type="predicted"/>
<sequence length="430" mass="47285">MSYPYFPFRVAPDGDKVVKVLSPYAGDEIKVNRSAAALLKLCNGSRSMDEIVTMLCDKFNSTEAETRGLAEDFIEGFSSRGIVWVKGEKMRWFDAPAPESVFWEITAECNLKCLHCIVSADKKQANELSTKEALSLINQWAAMGVRDITFSGGEPLMRADFFELARAAKEKGCTIGLATNGLCVTPDIAVKLRELEAGIQVSLDGSTAEIYGGFRGNTQAFGQAVKGIDDLVAAGNEVTVGMVISKNNVDDIPDMLDFAEARGVKYFRLIPFIPFGRGEANKGLELSPLQVKDASAYLIEERKKRTVDIITLEFEPTFSAPPAGKIDPSTPVECGGALHYCTVTPKGEVLPCHYFEGVVAENVKVRPFARIWKESRFLNYFRSMRVGDIKGYCGGCEWLAVCRSGCKAANFSRRALFDSNVHCWVVPEKV</sequence>
<dbReference type="SFLD" id="SFLDG01067">
    <property type="entry name" value="SPASM/twitch_domain_containing"/>
    <property type="match status" value="2"/>
</dbReference>
<dbReference type="GO" id="GO:0051536">
    <property type="term" value="F:iron-sulfur cluster binding"/>
    <property type="evidence" value="ECO:0007669"/>
    <property type="project" value="UniProtKB-KW"/>
</dbReference>
<keyword evidence="3" id="KW-0949">S-adenosyl-L-methionine</keyword>
<evidence type="ECO:0000256" key="6">
    <source>
        <dbReference type="ARBA" id="ARBA00023014"/>
    </source>
</evidence>
<evidence type="ECO:0000256" key="5">
    <source>
        <dbReference type="ARBA" id="ARBA00023004"/>
    </source>
</evidence>
<feature type="domain" description="Radical SAM core" evidence="7">
    <location>
        <begin position="95"/>
        <end position="310"/>
    </location>
</feature>
<keyword evidence="2" id="KW-0004">4Fe-4S</keyword>
<evidence type="ECO:0000256" key="1">
    <source>
        <dbReference type="ARBA" id="ARBA00001966"/>
    </source>
</evidence>
<dbReference type="InterPro" id="IPR006638">
    <property type="entry name" value="Elp3/MiaA/NifB-like_rSAM"/>
</dbReference>
<gene>
    <name evidence="8" type="ORF">MNBD_DELTA02-1213</name>
</gene>
<dbReference type="InterPro" id="IPR023885">
    <property type="entry name" value="4Fe4S-binding_SPASM_dom"/>
</dbReference>
<dbReference type="NCBIfam" id="TIGR04085">
    <property type="entry name" value="rSAM_more_4Fe4S"/>
    <property type="match status" value="1"/>
</dbReference>
<accession>A0A3B0VCQ1</accession>
<dbReference type="SFLD" id="SFLDG01386">
    <property type="entry name" value="main_SPASM_domain-containing"/>
    <property type="match status" value="1"/>
</dbReference>
<protein>
    <submittedName>
        <fullName evidence="8">Radical SAM domain protein</fullName>
    </submittedName>
</protein>
<dbReference type="EMBL" id="UOEZ01000065">
    <property type="protein sequence ID" value="VAW38093.1"/>
    <property type="molecule type" value="Genomic_DNA"/>
</dbReference>
<name>A0A3B0VCQ1_9ZZZZ</name>
<keyword evidence="4" id="KW-0479">Metal-binding</keyword>
<dbReference type="InterPro" id="IPR041881">
    <property type="entry name" value="PqqD_sf"/>
</dbReference>
<dbReference type="Gene3D" id="3.20.20.70">
    <property type="entry name" value="Aldolase class I"/>
    <property type="match status" value="1"/>
</dbReference>
<dbReference type="Gene3D" id="1.10.10.1150">
    <property type="entry name" value="Coenzyme PQQ synthesis protein D (PqqD)"/>
    <property type="match status" value="1"/>
</dbReference>
<dbReference type="PROSITE" id="PS51918">
    <property type="entry name" value="RADICAL_SAM"/>
    <property type="match status" value="1"/>
</dbReference>
<dbReference type="CDD" id="cd01335">
    <property type="entry name" value="Radical_SAM"/>
    <property type="match status" value="1"/>
</dbReference>